<dbReference type="Proteomes" id="UP000077143">
    <property type="component" value="Chromosome"/>
</dbReference>
<accession>A0A172UI37</accession>
<evidence type="ECO:0000256" key="2">
    <source>
        <dbReference type="ARBA" id="ARBA00022475"/>
    </source>
</evidence>
<feature type="transmembrane region" description="Helical" evidence="6">
    <location>
        <begin position="49"/>
        <end position="69"/>
    </location>
</feature>
<feature type="domain" description="RDD" evidence="7">
    <location>
        <begin position="9"/>
        <end position="135"/>
    </location>
</feature>
<dbReference type="InterPro" id="IPR010432">
    <property type="entry name" value="RDD"/>
</dbReference>
<keyword evidence="5 6" id="KW-0472">Membrane</keyword>
<evidence type="ECO:0000256" key="6">
    <source>
        <dbReference type="SAM" id="Phobius"/>
    </source>
</evidence>
<dbReference type="Pfam" id="PF06271">
    <property type="entry name" value="RDD"/>
    <property type="match status" value="1"/>
</dbReference>
<dbReference type="AlphaFoldDB" id="A0A172UI37"/>
<keyword evidence="3 6" id="KW-0812">Transmembrane</keyword>
<evidence type="ECO:0000256" key="5">
    <source>
        <dbReference type="ARBA" id="ARBA00023136"/>
    </source>
</evidence>
<organism evidence="8 9">
    <name type="scientific">Mycobacterium adipatum</name>
    <dbReference type="NCBI Taxonomy" id="1682113"/>
    <lineage>
        <taxon>Bacteria</taxon>
        <taxon>Bacillati</taxon>
        <taxon>Actinomycetota</taxon>
        <taxon>Actinomycetes</taxon>
        <taxon>Mycobacteriales</taxon>
        <taxon>Mycobacteriaceae</taxon>
        <taxon>Mycobacterium</taxon>
    </lineage>
</organism>
<dbReference type="InterPro" id="IPR051791">
    <property type="entry name" value="Pra-immunoreactive"/>
</dbReference>
<dbReference type="RefSeq" id="WP_067991766.1">
    <property type="nucleotide sequence ID" value="NZ_CP015596.1"/>
</dbReference>
<sequence length="144" mass="15071">MNAPAARRVAGIVSRGVAAVIDLVFVGVVLAGLYVGLILVRLMLHPSSFSFPTVGVVFSTAVMFGVAVLYLTACWSVSGCTVGAVTMGLRVTGRHGARIAPARALIRAVACVLFPVGLLWVAVDAHRRSVQDIVLGSRVVYVKP</sequence>
<dbReference type="STRING" id="1682113.A7U43_04820"/>
<feature type="transmembrane region" description="Helical" evidence="6">
    <location>
        <begin position="104"/>
        <end position="123"/>
    </location>
</feature>
<evidence type="ECO:0000313" key="8">
    <source>
        <dbReference type="EMBL" id="ANE78746.1"/>
    </source>
</evidence>
<evidence type="ECO:0000256" key="1">
    <source>
        <dbReference type="ARBA" id="ARBA00004651"/>
    </source>
</evidence>
<name>A0A172UI37_9MYCO</name>
<dbReference type="EMBL" id="CP015596">
    <property type="protein sequence ID" value="ANE78746.1"/>
    <property type="molecule type" value="Genomic_DNA"/>
</dbReference>
<evidence type="ECO:0000259" key="7">
    <source>
        <dbReference type="Pfam" id="PF06271"/>
    </source>
</evidence>
<dbReference type="OrthoDB" id="5245023at2"/>
<evidence type="ECO:0000256" key="3">
    <source>
        <dbReference type="ARBA" id="ARBA00022692"/>
    </source>
</evidence>
<dbReference type="KEGG" id="madi:A7U43_04820"/>
<protein>
    <recommendedName>
        <fullName evidence="7">RDD domain-containing protein</fullName>
    </recommendedName>
</protein>
<dbReference type="PANTHER" id="PTHR36115">
    <property type="entry name" value="PROLINE-RICH ANTIGEN HOMOLOG-RELATED"/>
    <property type="match status" value="1"/>
</dbReference>
<reference evidence="8 9" key="1">
    <citation type="submission" date="2016-05" db="EMBL/GenBank/DDBJ databases">
        <title>Complete genome sequence of a phthalic acid esters degrading Mycobacterium sp. YC-RL4.</title>
        <authorList>
            <person name="Ren L."/>
            <person name="Fan S."/>
            <person name="Ruth N."/>
            <person name="Jia Y."/>
            <person name="Wang J."/>
            <person name="Qiao C."/>
        </authorList>
    </citation>
    <scope>NUCLEOTIDE SEQUENCE [LARGE SCALE GENOMIC DNA]</scope>
    <source>
        <strain evidence="8 9">YC-RL4</strain>
    </source>
</reference>
<keyword evidence="2" id="KW-1003">Cell membrane</keyword>
<dbReference type="GO" id="GO:0005886">
    <property type="term" value="C:plasma membrane"/>
    <property type="evidence" value="ECO:0007669"/>
    <property type="project" value="UniProtKB-SubCell"/>
</dbReference>
<comment type="subcellular location">
    <subcellularLocation>
        <location evidence="1">Cell membrane</location>
        <topology evidence="1">Multi-pass membrane protein</topology>
    </subcellularLocation>
</comment>
<gene>
    <name evidence="8" type="ORF">A7U43_04820</name>
</gene>
<evidence type="ECO:0000256" key="4">
    <source>
        <dbReference type="ARBA" id="ARBA00022989"/>
    </source>
</evidence>
<keyword evidence="9" id="KW-1185">Reference proteome</keyword>
<proteinExistence type="predicted"/>
<keyword evidence="4 6" id="KW-1133">Transmembrane helix</keyword>
<feature type="transmembrane region" description="Helical" evidence="6">
    <location>
        <begin position="12"/>
        <end position="37"/>
    </location>
</feature>
<evidence type="ECO:0000313" key="9">
    <source>
        <dbReference type="Proteomes" id="UP000077143"/>
    </source>
</evidence>